<dbReference type="Proteomes" id="UP001226720">
    <property type="component" value="Unassembled WGS sequence"/>
</dbReference>
<dbReference type="InterPro" id="IPR001509">
    <property type="entry name" value="Epimerase_deHydtase"/>
</dbReference>
<dbReference type="GeneID" id="301327721"/>
<dbReference type="CDD" id="cd08946">
    <property type="entry name" value="SDR_e"/>
    <property type="match status" value="1"/>
</dbReference>
<comment type="caution">
    <text evidence="2">The sequence shown here is derived from an EMBL/GenBank/DDBJ whole genome shotgun (WGS) entry which is preliminary data.</text>
</comment>
<evidence type="ECO:0000313" key="3">
    <source>
        <dbReference type="Proteomes" id="UP001226720"/>
    </source>
</evidence>
<dbReference type="Pfam" id="PF01370">
    <property type="entry name" value="Epimerase"/>
    <property type="match status" value="1"/>
</dbReference>
<feature type="domain" description="NAD-dependent epimerase/dehydratase" evidence="1">
    <location>
        <begin position="4"/>
        <end position="228"/>
    </location>
</feature>
<dbReference type="EC" id="5.1.3.2" evidence="2"/>
<keyword evidence="2" id="KW-0413">Isomerase</keyword>
<reference evidence="2" key="1">
    <citation type="submission" date="2023-07" db="EMBL/GenBank/DDBJ databases">
        <title>Genomic Encyclopedia of Type Strains, Phase IV (KMG-IV): sequencing the most valuable type-strain genomes for metagenomic binning, comparative biology and taxonomic classification.</title>
        <authorList>
            <person name="Goeker M."/>
        </authorList>
    </citation>
    <scope>NUCLEOTIDE SEQUENCE [LARGE SCALE GENOMIC DNA]</scope>
    <source>
        <strain evidence="2">JSM 076093</strain>
    </source>
</reference>
<dbReference type="PANTHER" id="PTHR48079:SF6">
    <property type="entry name" value="NAD(P)-BINDING DOMAIN-CONTAINING PROTEIN-RELATED"/>
    <property type="match status" value="1"/>
</dbReference>
<accession>A0ABU0K256</accession>
<evidence type="ECO:0000313" key="2">
    <source>
        <dbReference type="EMBL" id="MDQ0483439.1"/>
    </source>
</evidence>
<evidence type="ECO:0000259" key="1">
    <source>
        <dbReference type="Pfam" id="PF01370"/>
    </source>
</evidence>
<organism evidence="2 3">
    <name type="scientific">Guptibacillus hwajinpoensis</name>
    <dbReference type="NCBI Taxonomy" id="208199"/>
    <lineage>
        <taxon>Bacteria</taxon>
        <taxon>Bacillati</taxon>
        <taxon>Bacillota</taxon>
        <taxon>Bacilli</taxon>
        <taxon>Bacillales</taxon>
        <taxon>Guptibacillaceae</taxon>
        <taxon>Guptibacillus</taxon>
    </lineage>
</organism>
<name>A0ABU0K256_9BACL</name>
<dbReference type="Gene3D" id="3.40.50.720">
    <property type="entry name" value="NAD(P)-binding Rossmann-like Domain"/>
    <property type="match status" value="1"/>
</dbReference>
<dbReference type="RefSeq" id="WP_301552116.1">
    <property type="nucleotide sequence ID" value="NZ_JAQRMZ010000006.1"/>
</dbReference>
<dbReference type="EMBL" id="JAUSWM010000004">
    <property type="protein sequence ID" value="MDQ0483439.1"/>
    <property type="molecule type" value="Genomic_DNA"/>
</dbReference>
<dbReference type="InterPro" id="IPR036291">
    <property type="entry name" value="NAD(P)-bd_dom_sf"/>
</dbReference>
<proteinExistence type="predicted"/>
<dbReference type="PANTHER" id="PTHR48079">
    <property type="entry name" value="PROTEIN YEEZ"/>
    <property type="match status" value="1"/>
</dbReference>
<dbReference type="SUPFAM" id="SSF51735">
    <property type="entry name" value="NAD(P)-binding Rossmann-fold domains"/>
    <property type="match status" value="1"/>
</dbReference>
<dbReference type="GO" id="GO:0003978">
    <property type="term" value="F:UDP-glucose 4-epimerase activity"/>
    <property type="evidence" value="ECO:0007669"/>
    <property type="project" value="UniProtKB-EC"/>
</dbReference>
<protein>
    <submittedName>
        <fullName evidence="2">UDP-glucose 4-epimerase</fullName>
        <ecNumber evidence="2">5.1.3.2</ecNumber>
    </submittedName>
</protein>
<sequence length="303" mass="34552">MKKVMITGALGFIGFHLTEFLLNEGVEVVGIDGRVDPTRASEYKMKEMYFIRNSNYRQVDSLLQDCSLEKEVEECDTVFHLASPHGGKRASHMIQEGVSTTKKLLEVCEGKVLVYLSSIEIFGRRYGNITERTPINPVTSDGRVKAEEEAVINTVDRNTIVKIIRIPLVYGPWQPVHCVFQDFFINGSLMKAYETEGERYHFDSLYVKDVCQAMYQTAIRKEGSETINLSSGREGEWQNGVEWCIGEKLNRKKRLRCAISNKDCVSKVDFTNLTPIHKGLEQQRDHVEKMKLIDPAIYLGQSE</sequence>
<gene>
    <name evidence="2" type="ORF">QO000_002421</name>
</gene>
<dbReference type="InterPro" id="IPR051783">
    <property type="entry name" value="NAD(P)-dependent_oxidoreduct"/>
</dbReference>
<keyword evidence="3" id="KW-1185">Reference proteome</keyword>